<name>A7SER2_NEMVE</name>
<feature type="region of interest" description="Disordered" evidence="1">
    <location>
        <begin position="109"/>
        <end position="254"/>
    </location>
</feature>
<evidence type="ECO:0000313" key="2">
    <source>
        <dbReference type="EMBL" id="EDO37781.1"/>
    </source>
</evidence>
<feature type="region of interest" description="Disordered" evidence="1">
    <location>
        <begin position="312"/>
        <end position="333"/>
    </location>
</feature>
<feature type="region of interest" description="Disordered" evidence="1">
    <location>
        <begin position="271"/>
        <end position="295"/>
    </location>
</feature>
<dbReference type="STRING" id="45351.A7SER2"/>
<reference evidence="2 3" key="1">
    <citation type="journal article" date="2007" name="Science">
        <title>Sea anemone genome reveals ancestral eumetazoan gene repertoire and genomic organization.</title>
        <authorList>
            <person name="Putnam N.H."/>
            <person name="Srivastava M."/>
            <person name="Hellsten U."/>
            <person name="Dirks B."/>
            <person name="Chapman J."/>
            <person name="Salamov A."/>
            <person name="Terry A."/>
            <person name="Shapiro H."/>
            <person name="Lindquist E."/>
            <person name="Kapitonov V.V."/>
            <person name="Jurka J."/>
            <person name="Genikhovich G."/>
            <person name="Grigoriev I.V."/>
            <person name="Lucas S.M."/>
            <person name="Steele R.E."/>
            <person name="Finnerty J.R."/>
            <person name="Technau U."/>
            <person name="Martindale M.Q."/>
            <person name="Rokhsar D.S."/>
        </authorList>
    </citation>
    <scope>NUCLEOTIDE SEQUENCE [LARGE SCALE GENOMIC DNA]</scope>
    <source>
        <strain evidence="3">CH2 X CH6</strain>
    </source>
</reference>
<sequence>MSEFDPASPAPVAFCRKISTAEYDEQGDEETESELKKLLQFLDKNPNISRDVIRKRKQDELDMLSYLKVKVMKAVKGEKYIDDYFSEEMCNNELDKLKREMISAFDYAQEAKGSPRRFSRRLAEKKHQQMAPPSPAPPPTPSLRIAEKQHQSRASPPPPPPPPVLKPQNMLKDSKSEGASKTSSNSDLIQSIRNISGRRGLHQENVSSSVSAPVSALAHGTPSTSESVTKLQQQSKLKKIRRSVSKNLSRPNLQKALHDEITNAREKLRCINPQSPGMTPYQLSKKRREDEKSPDVFPMFNTALVHKFRNARSPSLSPSGYFSDSSYFDSPGS</sequence>
<dbReference type="OrthoDB" id="9836384at2759"/>
<keyword evidence="3" id="KW-1185">Reference proteome</keyword>
<accession>A7SER2</accession>
<dbReference type="HOGENOM" id="CLU_834971_0_0_1"/>
<feature type="compositionally biased region" description="Low complexity" evidence="1">
    <location>
        <begin position="313"/>
        <end position="333"/>
    </location>
</feature>
<dbReference type="KEGG" id="nve:5509305"/>
<feature type="compositionally biased region" description="Polar residues" evidence="1">
    <location>
        <begin position="221"/>
        <end position="235"/>
    </location>
</feature>
<dbReference type="AlphaFoldDB" id="A7SER2"/>
<dbReference type="Proteomes" id="UP000001593">
    <property type="component" value="Unassembled WGS sequence"/>
</dbReference>
<proteinExistence type="predicted"/>
<dbReference type="eggNOG" id="ENOG502S6SY">
    <property type="taxonomic scope" value="Eukaryota"/>
</dbReference>
<evidence type="ECO:0000256" key="1">
    <source>
        <dbReference type="SAM" id="MobiDB-lite"/>
    </source>
</evidence>
<gene>
    <name evidence="2" type="ORF">NEMVEDRAFT_v1g244752</name>
</gene>
<dbReference type="InParanoid" id="A7SER2"/>
<feature type="compositionally biased region" description="Pro residues" evidence="1">
    <location>
        <begin position="155"/>
        <end position="165"/>
    </location>
</feature>
<protein>
    <submittedName>
        <fullName evidence="2">Uncharacterized protein</fullName>
    </submittedName>
</protein>
<feature type="compositionally biased region" description="Polar residues" evidence="1">
    <location>
        <begin position="179"/>
        <end position="194"/>
    </location>
</feature>
<evidence type="ECO:0000313" key="3">
    <source>
        <dbReference type="Proteomes" id="UP000001593"/>
    </source>
</evidence>
<dbReference type="PANTHER" id="PTHR36867:SF1">
    <property type="entry name" value="RIKEN CDNA 2610318N02 GENE"/>
    <property type="match status" value="1"/>
</dbReference>
<dbReference type="EMBL" id="DS469639">
    <property type="protein sequence ID" value="EDO37781.1"/>
    <property type="molecule type" value="Genomic_DNA"/>
</dbReference>
<feature type="compositionally biased region" description="Low complexity" evidence="1">
    <location>
        <begin position="206"/>
        <end position="218"/>
    </location>
</feature>
<dbReference type="PANTHER" id="PTHR36867">
    <property type="entry name" value="MCG131172, ISOFORM CRA_A"/>
    <property type="match status" value="1"/>
</dbReference>
<dbReference type="OMA" id="EMCNNEL"/>
<feature type="compositionally biased region" description="Pro residues" evidence="1">
    <location>
        <begin position="132"/>
        <end position="141"/>
    </location>
</feature>
<organism evidence="2 3">
    <name type="scientific">Nematostella vectensis</name>
    <name type="common">Starlet sea anemone</name>
    <dbReference type="NCBI Taxonomy" id="45351"/>
    <lineage>
        <taxon>Eukaryota</taxon>
        <taxon>Metazoa</taxon>
        <taxon>Cnidaria</taxon>
        <taxon>Anthozoa</taxon>
        <taxon>Hexacorallia</taxon>
        <taxon>Actiniaria</taxon>
        <taxon>Edwardsiidae</taxon>
        <taxon>Nematostella</taxon>
    </lineage>
</organism>